<dbReference type="EMBL" id="CAIX01000178">
    <property type="protein sequence ID" value="CCI47615.1"/>
    <property type="molecule type" value="Genomic_DNA"/>
</dbReference>
<dbReference type="AlphaFoldDB" id="A0A024GLL0"/>
<name>A0A024GLL0_9STRA</name>
<organism evidence="1 2">
    <name type="scientific">Albugo candida</name>
    <dbReference type="NCBI Taxonomy" id="65357"/>
    <lineage>
        <taxon>Eukaryota</taxon>
        <taxon>Sar</taxon>
        <taxon>Stramenopiles</taxon>
        <taxon>Oomycota</taxon>
        <taxon>Peronosporomycetes</taxon>
        <taxon>Albuginales</taxon>
        <taxon>Albuginaceae</taxon>
        <taxon>Albugo</taxon>
    </lineage>
</organism>
<dbReference type="Proteomes" id="UP000053237">
    <property type="component" value="Unassembled WGS sequence"/>
</dbReference>
<protein>
    <submittedName>
        <fullName evidence="1">Uncharacterized protein</fullName>
    </submittedName>
</protein>
<sequence>MTGATILLSMTDKFNKAKLAPCIANPDVPSGCSYYNLLPRKMCQYIKGDLPEDSDPDHLYPVYFYDAVTLVNWLDLNRACLEDLALHHSVLLVSLEQNYVYMLRGEHSDPILNQYGTQYKTNDFHMYRMDAKERFMIKKYIKYIDHCFLLLHCAQRYSLIGMLHSSGTTTPNYMRVNVFMIDFLPIRFPQSSRRFSLSSGNFAQSMSRIRMFVHRKQRKLCEMYQNCLYGAQIRSRLTL</sequence>
<evidence type="ECO:0000313" key="1">
    <source>
        <dbReference type="EMBL" id="CCI47615.1"/>
    </source>
</evidence>
<keyword evidence="2" id="KW-1185">Reference proteome</keyword>
<accession>A0A024GLL0</accession>
<reference evidence="1 2" key="1">
    <citation type="submission" date="2012-05" db="EMBL/GenBank/DDBJ databases">
        <title>Recombination and specialization in a pathogen metapopulation.</title>
        <authorList>
            <person name="Gardiner A."/>
            <person name="Kemen E."/>
            <person name="Schultz-Larsen T."/>
            <person name="MacLean D."/>
            <person name="Van Oosterhout C."/>
            <person name="Jones J.D.G."/>
        </authorList>
    </citation>
    <scope>NUCLEOTIDE SEQUENCE [LARGE SCALE GENOMIC DNA]</scope>
    <source>
        <strain evidence="1 2">Ac Nc2</strain>
    </source>
</reference>
<evidence type="ECO:0000313" key="2">
    <source>
        <dbReference type="Proteomes" id="UP000053237"/>
    </source>
</evidence>
<comment type="caution">
    <text evidence="1">The sequence shown here is derived from an EMBL/GenBank/DDBJ whole genome shotgun (WGS) entry which is preliminary data.</text>
</comment>
<proteinExistence type="predicted"/>
<gene>
    <name evidence="1" type="ORF">BN9_086220</name>
</gene>
<dbReference type="InParanoid" id="A0A024GLL0"/>